<comment type="caution">
    <text evidence="13">The sequence shown here is derived from an EMBL/GenBank/DDBJ whole genome shotgun (WGS) entry which is preliminary data.</text>
</comment>
<evidence type="ECO:0000256" key="8">
    <source>
        <dbReference type="ARBA" id="ARBA00024799"/>
    </source>
</evidence>
<dbReference type="PANTHER" id="PTHR11659:SF0">
    <property type="entry name" value="GLUTAMYL-TRNA(GLN) AMIDOTRANSFERASE SUBUNIT B, MITOCHONDRIAL"/>
    <property type="match status" value="1"/>
</dbReference>
<dbReference type="SUPFAM" id="SSF55931">
    <property type="entry name" value="Glutamine synthetase/guanido kinase"/>
    <property type="match status" value="1"/>
</dbReference>
<dbReference type="Pfam" id="PF02637">
    <property type="entry name" value="GatB_Yqey"/>
    <property type="match status" value="1"/>
</dbReference>
<evidence type="ECO:0000256" key="6">
    <source>
        <dbReference type="ARBA" id="ARBA00022840"/>
    </source>
</evidence>
<protein>
    <recommendedName>
        <fullName evidence="3 11">Aspartyl/glutamyl-tRNA(Asn/Gln) amidotransferase subunit B</fullName>
        <shortName evidence="11">Asp/Glu-ADT subunit B</shortName>
        <ecNumber evidence="11">6.3.5.-</ecNumber>
    </recommendedName>
</protein>
<dbReference type="InterPro" id="IPR017959">
    <property type="entry name" value="Asn/Gln-tRNA_amidoTrfase_suB/E"/>
</dbReference>
<dbReference type="OrthoDB" id="9804078at2"/>
<dbReference type="Pfam" id="PF02934">
    <property type="entry name" value="GatB_N"/>
    <property type="match status" value="1"/>
</dbReference>
<dbReference type="GO" id="GO:0006412">
    <property type="term" value="P:translation"/>
    <property type="evidence" value="ECO:0007669"/>
    <property type="project" value="UniProtKB-UniRule"/>
</dbReference>
<keyword evidence="4 11" id="KW-0436">Ligase</keyword>
<sequence>MSEASKQIEGRTGPWEIVLGLEVHAQVASRAKLFSGAAVGFGAGPNEQVSLVDAAMPGMLPVINRFCVEQAVKTGLGLKAQINLKSRFDRKNYFYPDLPQGYQISQFQNPIVGEGEVLVERDDGTTFTVGIERLHLEQDAGKSIHDLDPNATYVDLNRAGTALMEIVSRPHMRTSDEAVAYVKKLRTILIYLGSCDGDMDKGNLRADVNVSVCRPGAYEKFRESGDFSHLGTRCEIKNVNSFRFMQQAIEYEARRQIEILEDGGKIDQETRLFDPGKGETRSMRSKEEAHDYRYFPDPDLLPLELDPAWVKRIEASLPELPDAKKQRFQSQYGLSAYDAGVLISEQAKADFYEAAAKGRDAKLVANWVTNDLAAKLTAGGLDIENSPVFPAAIAELVQLIEEGVISSKIAKDVFERMWLGEGSPSEIVEKQGLKQVSDTGALEKIIDDLIAANPGQAEAVKEKPQAIGWFVGQVMKATGGKANPGAVNQLLKSKLGV</sequence>
<comment type="similarity">
    <text evidence="1 11">Belongs to the GatB/GatE family. GatB subfamily.</text>
</comment>
<dbReference type="InterPro" id="IPR006075">
    <property type="entry name" value="Asn/Gln-tRNA_Trfase_suB/E_cat"/>
</dbReference>
<evidence type="ECO:0000313" key="13">
    <source>
        <dbReference type="EMBL" id="RAK55544.1"/>
    </source>
</evidence>
<dbReference type="SUPFAM" id="SSF89095">
    <property type="entry name" value="GatB/YqeY motif"/>
    <property type="match status" value="1"/>
</dbReference>
<dbReference type="Proteomes" id="UP000249254">
    <property type="component" value="Unassembled WGS sequence"/>
</dbReference>
<organism evidence="13 14">
    <name type="scientific">Phenylobacterium soli</name>
    <dbReference type="NCBI Taxonomy" id="2170551"/>
    <lineage>
        <taxon>Bacteria</taxon>
        <taxon>Pseudomonadati</taxon>
        <taxon>Pseudomonadota</taxon>
        <taxon>Alphaproteobacteria</taxon>
        <taxon>Caulobacterales</taxon>
        <taxon>Caulobacteraceae</taxon>
        <taxon>Phenylobacterium</taxon>
    </lineage>
</organism>
<evidence type="ECO:0000256" key="1">
    <source>
        <dbReference type="ARBA" id="ARBA00005306"/>
    </source>
</evidence>
<evidence type="ECO:0000256" key="9">
    <source>
        <dbReference type="ARBA" id="ARBA00047380"/>
    </source>
</evidence>
<dbReference type="Gene3D" id="1.10.150.380">
    <property type="entry name" value="GatB domain, N-terminal subdomain"/>
    <property type="match status" value="1"/>
</dbReference>
<dbReference type="RefSeq" id="WP_111529292.1">
    <property type="nucleotide sequence ID" value="NZ_JBHRSG010000003.1"/>
</dbReference>
<comment type="subunit">
    <text evidence="2 11">Heterotrimer of A, B and C subunits.</text>
</comment>
<dbReference type="PANTHER" id="PTHR11659">
    <property type="entry name" value="GLUTAMYL-TRNA GLN AMIDOTRANSFERASE SUBUNIT B MITOCHONDRIAL AND PROKARYOTIC PET112-RELATED"/>
    <property type="match status" value="1"/>
</dbReference>
<evidence type="ECO:0000259" key="12">
    <source>
        <dbReference type="SMART" id="SM00845"/>
    </source>
</evidence>
<comment type="catalytic activity">
    <reaction evidence="9 11">
        <text>L-aspartyl-tRNA(Asn) + L-glutamine + ATP + H2O = L-asparaginyl-tRNA(Asn) + L-glutamate + ADP + phosphate + 2 H(+)</text>
        <dbReference type="Rhea" id="RHEA:14513"/>
        <dbReference type="Rhea" id="RHEA-COMP:9674"/>
        <dbReference type="Rhea" id="RHEA-COMP:9677"/>
        <dbReference type="ChEBI" id="CHEBI:15377"/>
        <dbReference type="ChEBI" id="CHEBI:15378"/>
        <dbReference type="ChEBI" id="CHEBI:29985"/>
        <dbReference type="ChEBI" id="CHEBI:30616"/>
        <dbReference type="ChEBI" id="CHEBI:43474"/>
        <dbReference type="ChEBI" id="CHEBI:58359"/>
        <dbReference type="ChEBI" id="CHEBI:78515"/>
        <dbReference type="ChEBI" id="CHEBI:78516"/>
        <dbReference type="ChEBI" id="CHEBI:456216"/>
    </reaction>
</comment>
<dbReference type="GO" id="GO:0016740">
    <property type="term" value="F:transferase activity"/>
    <property type="evidence" value="ECO:0007669"/>
    <property type="project" value="UniProtKB-KW"/>
</dbReference>
<feature type="domain" description="Asn/Gln amidotransferase" evidence="12">
    <location>
        <begin position="350"/>
        <end position="495"/>
    </location>
</feature>
<dbReference type="EMBL" id="QFYQ01000001">
    <property type="protein sequence ID" value="RAK55544.1"/>
    <property type="molecule type" value="Genomic_DNA"/>
</dbReference>
<dbReference type="EC" id="6.3.5.-" evidence="11"/>
<dbReference type="NCBIfam" id="NF004014">
    <property type="entry name" value="PRK05477.1-4"/>
    <property type="match status" value="1"/>
</dbReference>
<evidence type="ECO:0000256" key="10">
    <source>
        <dbReference type="ARBA" id="ARBA00047913"/>
    </source>
</evidence>
<dbReference type="NCBIfam" id="NF004015">
    <property type="entry name" value="PRK05477.1-5"/>
    <property type="match status" value="1"/>
</dbReference>
<comment type="catalytic activity">
    <reaction evidence="10 11">
        <text>L-glutamyl-tRNA(Gln) + L-glutamine + ATP + H2O = L-glutaminyl-tRNA(Gln) + L-glutamate + ADP + phosphate + H(+)</text>
        <dbReference type="Rhea" id="RHEA:17521"/>
        <dbReference type="Rhea" id="RHEA-COMP:9681"/>
        <dbReference type="Rhea" id="RHEA-COMP:9684"/>
        <dbReference type="ChEBI" id="CHEBI:15377"/>
        <dbReference type="ChEBI" id="CHEBI:15378"/>
        <dbReference type="ChEBI" id="CHEBI:29985"/>
        <dbReference type="ChEBI" id="CHEBI:30616"/>
        <dbReference type="ChEBI" id="CHEBI:43474"/>
        <dbReference type="ChEBI" id="CHEBI:58359"/>
        <dbReference type="ChEBI" id="CHEBI:78520"/>
        <dbReference type="ChEBI" id="CHEBI:78521"/>
        <dbReference type="ChEBI" id="CHEBI:456216"/>
    </reaction>
</comment>
<dbReference type="InterPro" id="IPR042114">
    <property type="entry name" value="GatB_C_1"/>
</dbReference>
<dbReference type="HAMAP" id="MF_00121">
    <property type="entry name" value="GatB"/>
    <property type="match status" value="1"/>
</dbReference>
<comment type="function">
    <text evidence="8 11">Allows the formation of correctly charged Asn-tRNA(Asn) or Gln-tRNA(Gln) through the transamidation of misacylated Asp-tRNA(Asn) or Glu-tRNA(Gln) in organisms which lack either or both of asparaginyl-tRNA or glutaminyl-tRNA synthetases. The reaction takes place in the presence of glutamine and ATP through an activated phospho-Asp-tRNA(Asn) or phospho-Glu-tRNA(Gln).</text>
</comment>
<evidence type="ECO:0000256" key="7">
    <source>
        <dbReference type="ARBA" id="ARBA00022917"/>
    </source>
</evidence>
<keyword evidence="6 11" id="KW-0067">ATP-binding</keyword>
<dbReference type="PROSITE" id="PS01234">
    <property type="entry name" value="GATB"/>
    <property type="match status" value="1"/>
</dbReference>
<proteinExistence type="inferred from homology"/>
<dbReference type="InterPro" id="IPR003789">
    <property type="entry name" value="Asn/Gln_tRNA_amidoTrase-B-like"/>
</dbReference>
<evidence type="ECO:0000256" key="2">
    <source>
        <dbReference type="ARBA" id="ARBA00011123"/>
    </source>
</evidence>
<name>A0A328APX2_9CAUL</name>
<dbReference type="Gene3D" id="1.10.10.410">
    <property type="match status" value="1"/>
</dbReference>
<evidence type="ECO:0000256" key="3">
    <source>
        <dbReference type="ARBA" id="ARBA00016923"/>
    </source>
</evidence>
<dbReference type="InterPro" id="IPR018027">
    <property type="entry name" value="Asn/Gln_amidotransferase"/>
</dbReference>
<gene>
    <name evidence="11 13" type="primary">gatB</name>
    <name evidence="13" type="ORF">DJ017_14005</name>
</gene>
<evidence type="ECO:0000256" key="5">
    <source>
        <dbReference type="ARBA" id="ARBA00022741"/>
    </source>
</evidence>
<dbReference type="FunFam" id="1.10.10.410:FF:000001">
    <property type="entry name" value="Aspartyl/glutamyl-tRNA(Asn/Gln) amidotransferase subunit B"/>
    <property type="match status" value="1"/>
</dbReference>
<keyword evidence="7 11" id="KW-0648">Protein biosynthesis</keyword>
<dbReference type="FunFam" id="1.10.150.380:FF:000001">
    <property type="entry name" value="Aspartyl/glutamyl-tRNA(Asn/Gln) amidotransferase subunit B"/>
    <property type="match status" value="1"/>
</dbReference>
<keyword evidence="14" id="KW-1185">Reference proteome</keyword>
<dbReference type="GO" id="GO:0070681">
    <property type="term" value="P:glutaminyl-tRNAGln biosynthesis via transamidation"/>
    <property type="evidence" value="ECO:0007669"/>
    <property type="project" value="TreeGrafter"/>
</dbReference>
<dbReference type="InterPro" id="IPR017958">
    <property type="entry name" value="Gln-tRNA_amidoTrfase_suB_CS"/>
</dbReference>
<reference evidence="14" key="1">
    <citation type="submission" date="2018-05" db="EMBL/GenBank/DDBJ databases">
        <authorList>
            <person name="Li X."/>
        </authorList>
    </citation>
    <scope>NUCLEOTIDE SEQUENCE [LARGE SCALE GENOMIC DNA]</scope>
    <source>
        <strain evidence="14">LX32</strain>
    </source>
</reference>
<dbReference type="GO" id="GO:0050566">
    <property type="term" value="F:asparaginyl-tRNA synthase (glutamine-hydrolyzing) activity"/>
    <property type="evidence" value="ECO:0007669"/>
    <property type="project" value="RHEA"/>
</dbReference>
<dbReference type="InterPro" id="IPR004413">
    <property type="entry name" value="GatB"/>
</dbReference>
<dbReference type="NCBIfam" id="TIGR00133">
    <property type="entry name" value="gatB"/>
    <property type="match status" value="1"/>
</dbReference>
<keyword evidence="13" id="KW-0808">Transferase</keyword>
<dbReference type="GO" id="GO:0005524">
    <property type="term" value="F:ATP binding"/>
    <property type="evidence" value="ECO:0007669"/>
    <property type="project" value="UniProtKB-KW"/>
</dbReference>
<dbReference type="NCBIfam" id="NF004012">
    <property type="entry name" value="PRK05477.1-2"/>
    <property type="match status" value="1"/>
</dbReference>
<dbReference type="SMART" id="SM00845">
    <property type="entry name" value="GatB_Yqey"/>
    <property type="match status" value="1"/>
</dbReference>
<dbReference type="GO" id="GO:0050567">
    <property type="term" value="F:glutaminyl-tRNA synthase (glutamine-hydrolyzing) activity"/>
    <property type="evidence" value="ECO:0007669"/>
    <property type="project" value="UniProtKB-UniRule"/>
</dbReference>
<dbReference type="AlphaFoldDB" id="A0A328APX2"/>
<evidence type="ECO:0000313" key="14">
    <source>
        <dbReference type="Proteomes" id="UP000249254"/>
    </source>
</evidence>
<evidence type="ECO:0000256" key="4">
    <source>
        <dbReference type="ARBA" id="ARBA00022598"/>
    </source>
</evidence>
<accession>A0A328APX2</accession>
<dbReference type="InterPro" id="IPR023168">
    <property type="entry name" value="GatB_Yqey_C_2"/>
</dbReference>
<dbReference type="InterPro" id="IPR014746">
    <property type="entry name" value="Gln_synth/guanido_kin_cat_dom"/>
</dbReference>
<evidence type="ECO:0000256" key="11">
    <source>
        <dbReference type="HAMAP-Rule" id="MF_00121"/>
    </source>
</evidence>
<keyword evidence="5 11" id="KW-0547">Nucleotide-binding</keyword>